<dbReference type="PROSITE" id="PS51194">
    <property type="entry name" value="HELICASE_CTER"/>
    <property type="match status" value="1"/>
</dbReference>
<evidence type="ECO:0000256" key="6">
    <source>
        <dbReference type="ARBA" id="ARBA00022840"/>
    </source>
</evidence>
<dbReference type="GO" id="GO:0016887">
    <property type="term" value="F:ATP hydrolysis activity"/>
    <property type="evidence" value="ECO:0007669"/>
    <property type="project" value="TreeGrafter"/>
</dbReference>
<comment type="similarity">
    <text evidence="2">Belongs to the SNF2/RAD54 helicase family. ISWI subfamily.</text>
</comment>
<organism evidence="12 13">
    <name type="scientific">Ambrosiozyma monospora</name>
    <name type="common">Yeast</name>
    <name type="synonym">Endomycopsis monosporus</name>
    <dbReference type="NCBI Taxonomy" id="43982"/>
    <lineage>
        <taxon>Eukaryota</taxon>
        <taxon>Fungi</taxon>
        <taxon>Dikarya</taxon>
        <taxon>Ascomycota</taxon>
        <taxon>Saccharomycotina</taxon>
        <taxon>Pichiomycetes</taxon>
        <taxon>Pichiales</taxon>
        <taxon>Pichiaceae</taxon>
        <taxon>Ambrosiozyma</taxon>
    </lineage>
</organism>
<dbReference type="Pfam" id="PF00271">
    <property type="entry name" value="Helicase_C"/>
    <property type="match status" value="1"/>
</dbReference>
<evidence type="ECO:0000256" key="7">
    <source>
        <dbReference type="ARBA" id="ARBA00023054"/>
    </source>
</evidence>
<feature type="region of interest" description="Disordered" evidence="9">
    <location>
        <begin position="115"/>
        <end position="155"/>
    </location>
</feature>
<keyword evidence="6" id="KW-0067">ATP-binding</keyword>
<dbReference type="Proteomes" id="UP001165063">
    <property type="component" value="Unassembled WGS sequence"/>
</dbReference>
<dbReference type="SMART" id="SM00490">
    <property type="entry name" value="HELICc"/>
    <property type="match status" value="1"/>
</dbReference>
<dbReference type="CDD" id="cd18793">
    <property type="entry name" value="SF2_C_SNF"/>
    <property type="match status" value="1"/>
</dbReference>
<dbReference type="InterPro" id="IPR014001">
    <property type="entry name" value="Helicase_ATP-bd"/>
</dbReference>
<dbReference type="AlphaFoldDB" id="A0A9W7DGT3"/>
<dbReference type="Pfam" id="PF00176">
    <property type="entry name" value="SNF2-rel_dom"/>
    <property type="match status" value="1"/>
</dbReference>
<evidence type="ECO:0000313" key="12">
    <source>
        <dbReference type="EMBL" id="GMG39454.1"/>
    </source>
</evidence>
<dbReference type="SUPFAM" id="SSF52540">
    <property type="entry name" value="P-loop containing nucleoside triphosphate hydrolases"/>
    <property type="match status" value="2"/>
</dbReference>
<dbReference type="PANTHER" id="PTHR45623:SF49">
    <property type="entry name" value="SWI_SNF-RELATED MATRIX-ASSOCIATED ACTIN-DEPENDENT REGULATOR OF CHROMATIN SUBFAMILY A MEMBER 5"/>
    <property type="match status" value="1"/>
</dbReference>
<keyword evidence="13" id="KW-1185">Reference proteome</keyword>
<feature type="compositionally biased region" description="Polar residues" evidence="9">
    <location>
        <begin position="1"/>
        <end position="17"/>
    </location>
</feature>
<dbReference type="OrthoDB" id="5857104at2759"/>
<dbReference type="SMART" id="SM00487">
    <property type="entry name" value="DEXDc"/>
    <property type="match status" value="1"/>
</dbReference>
<evidence type="ECO:0000256" key="3">
    <source>
        <dbReference type="ARBA" id="ARBA00022741"/>
    </source>
</evidence>
<dbReference type="GO" id="GO:0140658">
    <property type="term" value="F:ATP-dependent chromatin remodeler activity"/>
    <property type="evidence" value="ECO:0007669"/>
    <property type="project" value="TreeGrafter"/>
</dbReference>
<dbReference type="PROSITE" id="PS51192">
    <property type="entry name" value="HELICASE_ATP_BIND_1"/>
    <property type="match status" value="1"/>
</dbReference>
<dbReference type="GO" id="GO:0042393">
    <property type="term" value="F:histone binding"/>
    <property type="evidence" value="ECO:0007669"/>
    <property type="project" value="TreeGrafter"/>
</dbReference>
<evidence type="ECO:0000256" key="2">
    <source>
        <dbReference type="ARBA" id="ARBA00009687"/>
    </source>
</evidence>
<dbReference type="CDD" id="cd17997">
    <property type="entry name" value="DEXHc_SMARCA1_SMARCA5"/>
    <property type="match status" value="1"/>
</dbReference>
<evidence type="ECO:0000259" key="10">
    <source>
        <dbReference type="PROSITE" id="PS51192"/>
    </source>
</evidence>
<evidence type="ECO:0000256" key="1">
    <source>
        <dbReference type="ARBA" id="ARBA00004123"/>
    </source>
</evidence>
<sequence length="707" mass="80923">MTEEQISVLSTGVSGASTPVPELNSKENSSSVNLSSNGNSYNVSQFPGSHFKPTSQERKEKYIVKDEKKYFDVNATAARFGYLLGLTQLFRHFIDSKAEKDPKFKQVLDILQSGKMNQNSKKSNDHRRRKTEQEEDAELLRDEEEDDTSTQSFEFTDSPAYINGKLRPYQIQGLNWLIALHTNNLSGILADEMGLGKTLQTISFLGYLRYIRSVQGPHLVIVPKSTLDNWQREFAKWTPEVSTVILTGDQQQRNEIIKDKILACDFDVVISSYEIVIREKSSLKKIDWEYIVVDEAHRLKNENSLLAQIIRLFHSRNRLLITGTPLQNNLHELWALLNFLLPDIFSDSETFDDWFSGSTNQDNDNSSNGDTDLKQQQQEHDDLVVQQLHKVLQPFLLRRIKADVEKSLLPKKELNVYVGMSDMQRKWYQKILEKDIDAVNGANGKKESKTRLLNIVMQLRKCCNHPYLFDGAEPGPPYTTDEHLVYNSKKMRVLDKLLKRLKEQGSRVLIFSQMSRMLDIMEDYCVFRNFEYCRIDGQTDHADRVTAIDEYNAPGSSKFVFLLTTRAGGLGINLTSADTVVLYDSDWNPQADLQAMDRAHRIGQTKQVRVFRFVTENAIEEKVLERASQKLRLDQLVIQQGRQAPQQEKKGNSKQELLTMIQHGAVNMLTGSGSRDSAEPEDHGEMADDEIEKILNESEKKTQQLGL</sequence>
<comment type="caution">
    <text evidence="12">The sequence shown here is derived from an EMBL/GenBank/DDBJ whole genome shotgun (WGS) entry which is preliminary data.</text>
</comment>
<proteinExistence type="inferred from homology"/>
<feature type="region of interest" description="Disordered" evidence="9">
    <location>
        <begin position="668"/>
        <end position="689"/>
    </location>
</feature>
<evidence type="ECO:0000259" key="11">
    <source>
        <dbReference type="PROSITE" id="PS51194"/>
    </source>
</evidence>
<feature type="domain" description="Helicase C-terminal" evidence="11">
    <location>
        <begin position="493"/>
        <end position="644"/>
    </location>
</feature>
<gene>
    <name evidence="12" type="ORF">Amon01_000536500</name>
</gene>
<evidence type="ECO:0000256" key="4">
    <source>
        <dbReference type="ARBA" id="ARBA00022801"/>
    </source>
</evidence>
<dbReference type="GO" id="GO:0005524">
    <property type="term" value="F:ATP binding"/>
    <property type="evidence" value="ECO:0007669"/>
    <property type="project" value="UniProtKB-KW"/>
</dbReference>
<dbReference type="EMBL" id="BSXU01002927">
    <property type="protein sequence ID" value="GMG39454.1"/>
    <property type="molecule type" value="Genomic_DNA"/>
</dbReference>
<evidence type="ECO:0000256" key="5">
    <source>
        <dbReference type="ARBA" id="ARBA00022806"/>
    </source>
</evidence>
<evidence type="ECO:0000256" key="8">
    <source>
        <dbReference type="ARBA" id="ARBA00023242"/>
    </source>
</evidence>
<dbReference type="InterPro" id="IPR044754">
    <property type="entry name" value="Isw1/2_DEXHc"/>
</dbReference>
<feature type="region of interest" description="Disordered" evidence="9">
    <location>
        <begin position="356"/>
        <end position="376"/>
    </location>
</feature>
<feature type="domain" description="Helicase ATP-binding" evidence="10">
    <location>
        <begin position="178"/>
        <end position="343"/>
    </location>
</feature>
<dbReference type="InterPro" id="IPR049730">
    <property type="entry name" value="SNF2/RAD54-like_C"/>
</dbReference>
<dbReference type="GO" id="GO:0003682">
    <property type="term" value="F:chromatin binding"/>
    <property type="evidence" value="ECO:0007669"/>
    <property type="project" value="TreeGrafter"/>
</dbReference>
<evidence type="ECO:0000256" key="9">
    <source>
        <dbReference type="SAM" id="MobiDB-lite"/>
    </source>
</evidence>
<dbReference type="PANTHER" id="PTHR45623">
    <property type="entry name" value="CHROMODOMAIN-HELICASE-DNA-BINDING PROTEIN 3-RELATED-RELATED"/>
    <property type="match status" value="1"/>
</dbReference>
<dbReference type="GO" id="GO:0003677">
    <property type="term" value="F:DNA binding"/>
    <property type="evidence" value="ECO:0007669"/>
    <property type="project" value="TreeGrafter"/>
</dbReference>
<feature type="compositionally biased region" description="Acidic residues" evidence="9">
    <location>
        <begin position="133"/>
        <end position="148"/>
    </location>
</feature>
<comment type="subcellular location">
    <subcellularLocation>
        <location evidence="1">Nucleus</location>
    </subcellularLocation>
</comment>
<dbReference type="InterPro" id="IPR027417">
    <property type="entry name" value="P-loop_NTPase"/>
</dbReference>
<feature type="compositionally biased region" description="Polar residues" evidence="9">
    <location>
        <begin position="356"/>
        <end position="370"/>
    </location>
</feature>
<feature type="compositionally biased region" description="Basic and acidic residues" evidence="9">
    <location>
        <begin position="676"/>
        <end position="689"/>
    </location>
</feature>
<dbReference type="FunFam" id="3.40.50.300:FF:000082">
    <property type="entry name" value="ISWI chromatin remodeling complex ATPase ISW1"/>
    <property type="match status" value="1"/>
</dbReference>
<keyword evidence="4" id="KW-0378">Hydrolase</keyword>
<feature type="compositionally biased region" description="Low complexity" evidence="9">
    <location>
        <begin position="26"/>
        <end position="44"/>
    </location>
</feature>
<dbReference type="GO" id="GO:0000785">
    <property type="term" value="C:chromatin"/>
    <property type="evidence" value="ECO:0007669"/>
    <property type="project" value="TreeGrafter"/>
</dbReference>
<keyword evidence="8" id="KW-0539">Nucleus</keyword>
<keyword evidence="7" id="KW-0175">Coiled coil</keyword>
<dbReference type="GO" id="GO:0005634">
    <property type="term" value="C:nucleus"/>
    <property type="evidence" value="ECO:0007669"/>
    <property type="project" value="UniProtKB-SubCell"/>
</dbReference>
<name>A0A9W7DGT3_AMBMO</name>
<accession>A0A9W7DGT3</accession>
<dbReference type="FunFam" id="3.40.50.10810:FF:000015">
    <property type="entry name" value="lymphoid-specific helicase isoform X1"/>
    <property type="match status" value="1"/>
</dbReference>
<dbReference type="Gene3D" id="3.40.50.10810">
    <property type="entry name" value="Tandem AAA-ATPase domain"/>
    <property type="match status" value="1"/>
</dbReference>
<keyword evidence="5" id="KW-0347">Helicase</keyword>
<keyword evidence="3" id="KW-0547">Nucleotide-binding</keyword>
<evidence type="ECO:0000313" key="13">
    <source>
        <dbReference type="Proteomes" id="UP001165063"/>
    </source>
</evidence>
<feature type="region of interest" description="Disordered" evidence="9">
    <location>
        <begin position="1"/>
        <end position="57"/>
    </location>
</feature>
<dbReference type="GO" id="GO:0034728">
    <property type="term" value="P:nucleosome organization"/>
    <property type="evidence" value="ECO:0007669"/>
    <property type="project" value="TreeGrafter"/>
</dbReference>
<dbReference type="GO" id="GO:0004386">
    <property type="term" value="F:helicase activity"/>
    <property type="evidence" value="ECO:0007669"/>
    <property type="project" value="UniProtKB-KW"/>
</dbReference>
<protein>
    <submittedName>
        <fullName evidence="12">Unnamed protein product</fullName>
    </submittedName>
</protein>
<dbReference type="InterPro" id="IPR038718">
    <property type="entry name" value="SNF2-like_sf"/>
</dbReference>
<reference evidence="12" key="1">
    <citation type="submission" date="2023-04" db="EMBL/GenBank/DDBJ databases">
        <title>Ambrosiozyma monospora NBRC 1965.</title>
        <authorList>
            <person name="Ichikawa N."/>
            <person name="Sato H."/>
            <person name="Tonouchi N."/>
        </authorList>
    </citation>
    <scope>NUCLEOTIDE SEQUENCE</scope>
    <source>
        <strain evidence="12">NBRC 1965</strain>
    </source>
</reference>
<dbReference type="InterPro" id="IPR001650">
    <property type="entry name" value="Helicase_C-like"/>
</dbReference>
<dbReference type="Gene3D" id="3.40.50.300">
    <property type="entry name" value="P-loop containing nucleotide triphosphate hydrolases"/>
    <property type="match status" value="1"/>
</dbReference>
<dbReference type="InterPro" id="IPR000330">
    <property type="entry name" value="SNF2_N"/>
</dbReference>